<gene>
    <name evidence="1" type="ORF">BSK56_30710</name>
</gene>
<dbReference type="Proteomes" id="UP000187412">
    <property type="component" value="Unassembled WGS sequence"/>
</dbReference>
<sequence>MNYDDVYKLHLQLLSIYEKNERYSRNHQIQIDYYKRQLIMFTEDNVQRIFVLNQLLKIHEKTREDLVNRCANHYFSKDVNADSSI</sequence>
<name>A0ABX3GX70_PAEBO</name>
<accession>A0ABX3GX70</accession>
<proteinExistence type="predicted"/>
<protein>
    <submittedName>
        <fullName evidence="1">Uncharacterized protein</fullName>
    </submittedName>
</protein>
<dbReference type="EMBL" id="MPTB01000063">
    <property type="protein sequence ID" value="OMD38086.1"/>
    <property type="molecule type" value="Genomic_DNA"/>
</dbReference>
<comment type="caution">
    <text evidence="1">The sequence shown here is derived from an EMBL/GenBank/DDBJ whole genome shotgun (WGS) entry which is preliminary data.</text>
</comment>
<organism evidence="1 2">
    <name type="scientific">Paenibacillus borealis</name>
    <dbReference type="NCBI Taxonomy" id="160799"/>
    <lineage>
        <taxon>Bacteria</taxon>
        <taxon>Bacillati</taxon>
        <taxon>Bacillota</taxon>
        <taxon>Bacilli</taxon>
        <taxon>Bacillales</taxon>
        <taxon>Paenibacillaceae</taxon>
        <taxon>Paenibacillus</taxon>
    </lineage>
</organism>
<evidence type="ECO:0000313" key="2">
    <source>
        <dbReference type="Proteomes" id="UP000187412"/>
    </source>
</evidence>
<keyword evidence="2" id="KW-1185">Reference proteome</keyword>
<reference evidence="1 2" key="1">
    <citation type="submission" date="2016-10" db="EMBL/GenBank/DDBJ databases">
        <title>Paenibacillus species isolates.</title>
        <authorList>
            <person name="Beno S.M."/>
        </authorList>
    </citation>
    <scope>NUCLEOTIDE SEQUENCE [LARGE SCALE GENOMIC DNA]</scope>
    <source>
        <strain evidence="1 2">FSL H7-0744</strain>
    </source>
</reference>
<evidence type="ECO:0000313" key="1">
    <source>
        <dbReference type="EMBL" id="OMD38086.1"/>
    </source>
</evidence>